<dbReference type="WBParaSite" id="PSAMB.scaffold3082size19729.g20266.t1">
    <property type="protein sequence ID" value="PSAMB.scaffold3082size19729.g20266.t1"/>
    <property type="gene ID" value="PSAMB.scaffold3082size19729.g20266"/>
</dbReference>
<feature type="region of interest" description="Disordered" evidence="2">
    <location>
        <begin position="183"/>
        <end position="222"/>
    </location>
</feature>
<dbReference type="PANTHER" id="PTHR12300:SF34">
    <property type="entry name" value="RECEPTOR EXPRESSION-ENHANCING PROTEIN"/>
    <property type="match status" value="1"/>
</dbReference>
<reference evidence="4" key="1">
    <citation type="submission" date="2022-11" db="UniProtKB">
        <authorList>
            <consortium name="WormBaseParasite"/>
        </authorList>
    </citation>
    <scope>IDENTIFICATION</scope>
</reference>
<dbReference type="Proteomes" id="UP000887566">
    <property type="component" value="Unplaced"/>
</dbReference>
<comment type="subcellular location">
    <subcellularLocation>
        <location evidence="1">Membrane</location>
        <topology evidence="1">Multi-pass membrane protein</topology>
    </subcellularLocation>
</comment>
<organism evidence="3 4">
    <name type="scientific">Plectus sambesii</name>
    <dbReference type="NCBI Taxonomy" id="2011161"/>
    <lineage>
        <taxon>Eukaryota</taxon>
        <taxon>Metazoa</taxon>
        <taxon>Ecdysozoa</taxon>
        <taxon>Nematoda</taxon>
        <taxon>Chromadorea</taxon>
        <taxon>Plectida</taxon>
        <taxon>Plectina</taxon>
        <taxon>Plectoidea</taxon>
        <taxon>Plectidae</taxon>
        <taxon>Plectus</taxon>
    </lineage>
</organism>
<comment type="similarity">
    <text evidence="1">Belongs to the DP1 family.</text>
</comment>
<name>A0A914W2G7_9BILA</name>
<evidence type="ECO:0000256" key="1">
    <source>
        <dbReference type="RuleBase" id="RU362006"/>
    </source>
</evidence>
<feature type="transmembrane region" description="Helical" evidence="1">
    <location>
        <begin position="101"/>
        <end position="120"/>
    </location>
</feature>
<feature type="compositionally biased region" description="Polar residues" evidence="2">
    <location>
        <begin position="183"/>
        <end position="194"/>
    </location>
</feature>
<dbReference type="PANTHER" id="PTHR12300">
    <property type="entry name" value="HVA22-LIKE PROTEINS"/>
    <property type="match status" value="1"/>
</dbReference>
<sequence>MADNYDNEEMLKEGKEEQQSDVKIDKGNEESDLLMLVESIEQRDSTSNEQLVLAFSALFGAYIAFSSNAKLVCNLITIGYPAYESIKALITKREPDDVQWLIYWAVVAFLAPFDLLSEILPTAFSYYWLLKYVFLLFLCLPQTKSALAIYNVIFGTKLSIDQYSKGKDDRNLQELEAIDSEWSTTADRSTNATTMPMGGDATTSVESVGVPVPTPRNRQTAK</sequence>
<dbReference type="Pfam" id="PF03134">
    <property type="entry name" value="TB2_DP1_HVA22"/>
    <property type="match status" value="1"/>
</dbReference>
<keyword evidence="1" id="KW-0472">Membrane</keyword>
<dbReference type="AlphaFoldDB" id="A0A914W2G7"/>
<dbReference type="GO" id="GO:0016020">
    <property type="term" value="C:membrane"/>
    <property type="evidence" value="ECO:0007669"/>
    <property type="project" value="UniProtKB-SubCell"/>
</dbReference>
<feature type="transmembrane region" description="Helical" evidence="1">
    <location>
        <begin position="132"/>
        <end position="153"/>
    </location>
</feature>
<protein>
    <recommendedName>
        <fullName evidence="1">Receptor expression-enhancing protein</fullName>
    </recommendedName>
</protein>
<proteinExistence type="inferred from homology"/>
<keyword evidence="3" id="KW-1185">Reference proteome</keyword>
<evidence type="ECO:0000313" key="4">
    <source>
        <dbReference type="WBParaSite" id="PSAMB.scaffold3082size19729.g20266.t1"/>
    </source>
</evidence>
<accession>A0A914W2G7</accession>
<keyword evidence="1" id="KW-1133">Transmembrane helix</keyword>
<evidence type="ECO:0000313" key="3">
    <source>
        <dbReference type="Proteomes" id="UP000887566"/>
    </source>
</evidence>
<dbReference type="InterPro" id="IPR004345">
    <property type="entry name" value="TB2_DP1_HVA22"/>
</dbReference>
<evidence type="ECO:0000256" key="2">
    <source>
        <dbReference type="SAM" id="MobiDB-lite"/>
    </source>
</evidence>
<feature type="region of interest" description="Disordered" evidence="2">
    <location>
        <begin position="1"/>
        <end position="25"/>
    </location>
</feature>
<keyword evidence="1" id="KW-0812">Transmembrane</keyword>
<feature type="compositionally biased region" description="Basic and acidic residues" evidence="2">
    <location>
        <begin position="9"/>
        <end position="25"/>
    </location>
</feature>